<evidence type="ECO:0000256" key="1">
    <source>
        <dbReference type="SAM" id="Phobius"/>
    </source>
</evidence>
<dbReference type="InterPro" id="IPR036938">
    <property type="entry name" value="PAP2/HPO_sf"/>
</dbReference>
<evidence type="ECO:0000313" key="3">
    <source>
        <dbReference type="EMBL" id="TZG41495.1"/>
    </source>
</evidence>
<dbReference type="CDD" id="cd01610">
    <property type="entry name" value="PAP2_like"/>
    <property type="match status" value="1"/>
</dbReference>
<dbReference type="EMBL" id="VTPU01000001">
    <property type="protein sequence ID" value="TZG41495.1"/>
    <property type="molecule type" value="Genomic_DNA"/>
</dbReference>
<dbReference type="SMART" id="SM00014">
    <property type="entry name" value="acidPPc"/>
    <property type="match status" value="1"/>
</dbReference>
<dbReference type="Gene3D" id="1.20.144.10">
    <property type="entry name" value="Phosphatidic acid phosphatase type 2/haloperoxidase"/>
    <property type="match status" value="1"/>
</dbReference>
<feature type="transmembrane region" description="Helical" evidence="1">
    <location>
        <begin position="12"/>
        <end position="29"/>
    </location>
</feature>
<keyword evidence="1" id="KW-1133">Transmembrane helix</keyword>
<accession>A0A5D9DFQ1</accession>
<reference evidence="3 4" key="1">
    <citation type="submission" date="2019-08" db="EMBL/GenBank/DDBJ databases">
        <title>Draft Genome Sequence of Halomonas eurihalina Isolated from Preserved Hide-surface.</title>
        <authorList>
            <person name="Hussain S.A."/>
            <person name="Xu A."/>
            <person name="Sarker M."/>
            <person name="Sommers C."/>
        </authorList>
    </citation>
    <scope>NUCLEOTIDE SEQUENCE [LARGE SCALE GENOMIC DNA]</scope>
    <source>
        <strain evidence="3 4">MS1</strain>
    </source>
</reference>
<feature type="transmembrane region" description="Helical" evidence="1">
    <location>
        <begin position="67"/>
        <end position="84"/>
    </location>
</feature>
<gene>
    <name evidence="3" type="ORF">FZZ93_02190</name>
</gene>
<feature type="transmembrane region" description="Helical" evidence="1">
    <location>
        <begin position="96"/>
        <end position="118"/>
    </location>
</feature>
<dbReference type="OrthoDB" id="8477781at2"/>
<dbReference type="Pfam" id="PF01569">
    <property type="entry name" value="PAP2"/>
    <property type="match status" value="1"/>
</dbReference>
<proteinExistence type="predicted"/>
<organism evidence="3 4">
    <name type="scientific">Halomonas eurihalina</name>
    <dbReference type="NCBI Taxonomy" id="42566"/>
    <lineage>
        <taxon>Bacteria</taxon>
        <taxon>Pseudomonadati</taxon>
        <taxon>Pseudomonadota</taxon>
        <taxon>Gammaproteobacteria</taxon>
        <taxon>Oceanospirillales</taxon>
        <taxon>Halomonadaceae</taxon>
        <taxon>Halomonas</taxon>
    </lineage>
</organism>
<evidence type="ECO:0000259" key="2">
    <source>
        <dbReference type="SMART" id="SM00014"/>
    </source>
</evidence>
<keyword evidence="4" id="KW-1185">Reference proteome</keyword>
<keyword evidence="1" id="KW-0812">Transmembrane</keyword>
<protein>
    <submittedName>
        <fullName evidence="3">Phosphatase PAP2 family protein</fullName>
    </submittedName>
</protein>
<dbReference type="SUPFAM" id="SSF48317">
    <property type="entry name" value="Acid phosphatase/Vanadium-dependent haloperoxidase"/>
    <property type="match status" value="1"/>
</dbReference>
<dbReference type="InterPro" id="IPR000326">
    <property type="entry name" value="PAP2/HPO"/>
</dbReference>
<dbReference type="Proteomes" id="UP000324260">
    <property type="component" value="Unassembled WGS sequence"/>
</dbReference>
<name>A0A5D9DFQ1_HALER</name>
<feature type="domain" description="Phosphatidic acid phosphatase type 2/haloperoxidase" evidence="2">
    <location>
        <begin position="99"/>
        <end position="215"/>
    </location>
</feature>
<dbReference type="AlphaFoldDB" id="A0A5D9DFQ1"/>
<evidence type="ECO:0000313" key="4">
    <source>
        <dbReference type="Proteomes" id="UP000324260"/>
    </source>
</evidence>
<keyword evidence="1" id="KW-0472">Membrane</keyword>
<feature type="transmembrane region" description="Helical" evidence="1">
    <location>
        <begin position="200"/>
        <end position="217"/>
    </location>
</feature>
<feature type="transmembrane region" description="Helical" evidence="1">
    <location>
        <begin position="176"/>
        <end position="194"/>
    </location>
</feature>
<comment type="caution">
    <text evidence="3">The sequence shown here is derived from an EMBL/GenBank/DDBJ whole genome shotgun (WGS) entry which is preliminary data.</text>
</comment>
<sequence length="247" mass="27821">MFLRVPTMNFARILLLNALGVLLITSWWVPYFTFWSTLDDAVFWWFNQTIGDDHLRWTEILAALNSRRYDILIMLCMLSVMGWASYRDRLGGWRRWFGIGVTMLITAGLVSEMVRHVITYGHPSPTMTFDEVNLASSFVEFVTKDQAGNSFPGDHGIMSMIFAGFMLTFGDRLTRLASIALTLLAIVPRIMVGAHWLSDVLVGSLSICLLLLPWVLCTPLAPRMSASVTAGLKRLESILPLNISNRS</sequence>